<dbReference type="Gene3D" id="3.10.20.30">
    <property type="match status" value="1"/>
</dbReference>
<dbReference type="EMBL" id="MARB01000005">
    <property type="protein sequence ID" value="ODJ88647.1"/>
    <property type="molecule type" value="Genomic_DNA"/>
</dbReference>
<dbReference type="SUPFAM" id="SSF109604">
    <property type="entry name" value="HD-domain/PDEase-like"/>
    <property type="match status" value="1"/>
</dbReference>
<dbReference type="CDD" id="cd04876">
    <property type="entry name" value="ACT_RelA-SpoT"/>
    <property type="match status" value="1"/>
</dbReference>
<dbReference type="GO" id="GO:0008893">
    <property type="term" value="F:guanosine-3',5'-bis(diphosphate) 3'-diphosphatase activity"/>
    <property type="evidence" value="ECO:0007669"/>
    <property type="project" value="TreeGrafter"/>
</dbReference>
<dbReference type="Gene3D" id="3.30.460.10">
    <property type="entry name" value="Beta Polymerase, domain 2"/>
    <property type="match status" value="1"/>
</dbReference>
<dbReference type="AlphaFoldDB" id="A0A7Z1AG74"/>
<evidence type="ECO:0000256" key="5">
    <source>
        <dbReference type="ARBA" id="ARBA00033308"/>
    </source>
</evidence>
<dbReference type="GO" id="GO:0015949">
    <property type="term" value="P:nucleobase-containing small molecule interconversion"/>
    <property type="evidence" value="ECO:0007669"/>
    <property type="project" value="UniProtKB-ARBA"/>
</dbReference>
<dbReference type="SUPFAM" id="SSF81301">
    <property type="entry name" value="Nucleotidyltransferase"/>
    <property type="match status" value="1"/>
</dbReference>
<comment type="similarity">
    <text evidence="6">Belongs to the relA/spoT family.</text>
</comment>
<dbReference type="CDD" id="cd05399">
    <property type="entry name" value="NT_Rel-Spo_like"/>
    <property type="match status" value="1"/>
</dbReference>
<dbReference type="Pfam" id="PF19296">
    <property type="entry name" value="RelA_AH_RIS"/>
    <property type="match status" value="1"/>
</dbReference>
<dbReference type="Pfam" id="PF13291">
    <property type="entry name" value="ACT_4"/>
    <property type="match status" value="1"/>
</dbReference>
<keyword evidence="10" id="KW-1185">Reference proteome</keyword>
<comment type="function">
    <text evidence="6">In eubacteria ppGpp (guanosine 3'-diphosphate 5'-diphosphate) is a mediator of the stringent response that coordinates a variety of cellular activities in response to changes in nutritional abundance.</text>
</comment>
<dbReference type="GO" id="GO:0016301">
    <property type="term" value="F:kinase activity"/>
    <property type="evidence" value="ECO:0007669"/>
    <property type="project" value="UniProtKB-KW"/>
</dbReference>
<evidence type="ECO:0000259" key="7">
    <source>
        <dbReference type="PROSITE" id="PS51671"/>
    </source>
</evidence>
<organism evidence="9 10">
    <name type="scientific">Candidatus Thiodiazotropha endolucinida</name>
    <dbReference type="NCBI Taxonomy" id="1655433"/>
    <lineage>
        <taxon>Bacteria</taxon>
        <taxon>Pseudomonadati</taxon>
        <taxon>Pseudomonadota</taxon>
        <taxon>Gammaproteobacteria</taxon>
        <taxon>Chromatiales</taxon>
        <taxon>Sedimenticolaceae</taxon>
        <taxon>Candidatus Thiodiazotropha</taxon>
    </lineage>
</organism>
<keyword evidence="9" id="KW-0418">Kinase</keyword>
<dbReference type="Proteomes" id="UP000094769">
    <property type="component" value="Unassembled WGS sequence"/>
</dbReference>
<sequence length="734" mass="83253">MVTTRSRLPEGDGADTAVVARWLEMLPAEFDAKDRQMLRKAGDLALKANHDKRILSGETQLRHALSIAEILIDLRMDRETVAAALLLDVLKDSTVTLEILQRELGESTAHMVDDLTRIDLLTDLSVDVSADDEAQHAENLRRLLLGIAEDIRVVLVVVAEQLHLMRSARRLSPELRRRLAHETKEIYAPLANRLGIWQVKWELEDLALRFLHPEEYKRIASQLDGRRADREQFIKEVIELLRENFQAVGVNAEISGRPKHIYSIWRKMQRKAVDIQQIFDLRAVRVLVDDIAQCYAALGVVHGLWKHIPGEFDDYIATPKANLYRSIHTAVIGPEDKTLEVQIRTREMHFHSELGVAAHWRYKENAKQDSDFERRIVWMRQWLERKDEGADGAAPGDGAESELEATRIYVLTPMGKVVELPKGSTSLDFAYAIHTDVGHQCRGARVDGHIVQLNRPLRSGETVEILTAKNGTPSRDWINPHLGYLHSSKARNRVKQWFKQLDYDHHVELGRAALEREMTRLSISEKPDLEAAATKHNLMHTEDVYAAIGRGDLSPIQVAGLGSRAKNESREKEMPEIHRNQAVVKGEVVVAGVGDLMTTIGRCCKPVPYDPIIGYVTRGRGVTIHRSDCPNIRAIKKSESDRLVTVHWSTEQRETSYAVDFLVIASDRKGLLRDISAILTNEDIDVIGVNTSSDRKTDSARMRFTVEVRDMEQLSRLLSKIEQLQDVNLVKRQI</sequence>
<dbReference type="RefSeq" id="WP_069122100.1">
    <property type="nucleotide sequence ID" value="NZ_MARB01000005.1"/>
</dbReference>
<evidence type="ECO:0000256" key="4">
    <source>
        <dbReference type="ARBA" id="ARBA00032407"/>
    </source>
</evidence>
<feature type="domain" description="TGS" evidence="8">
    <location>
        <begin position="404"/>
        <end position="467"/>
    </location>
</feature>
<evidence type="ECO:0000256" key="2">
    <source>
        <dbReference type="ARBA" id="ARBA00025704"/>
    </source>
</evidence>
<dbReference type="SUPFAM" id="SSF81271">
    <property type="entry name" value="TGS-like"/>
    <property type="match status" value="1"/>
</dbReference>
<dbReference type="InterPro" id="IPR002912">
    <property type="entry name" value="ACT_dom"/>
</dbReference>
<feature type="domain" description="ACT" evidence="7">
    <location>
        <begin position="660"/>
        <end position="734"/>
    </location>
</feature>
<dbReference type="FunFam" id="3.30.460.10:FF:000001">
    <property type="entry name" value="GTP pyrophosphokinase RelA"/>
    <property type="match status" value="1"/>
</dbReference>
<proteinExistence type="inferred from homology"/>
<dbReference type="PANTHER" id="PTHR21262">
    <property type="entry name" value="GUANOSINE-3',5'-BIS DIPHOSPHATE 3'-PYROPHOSPHOHYDROLASE"/>
    <property type="match status" value="1"/>
</dbReference>
<dbReference type="InterPro" id="IPR012676">
    <property type="entry name" value="TGS-like"/>
</dbReference>
<dbReference type="InterPro" id="IPR012675">
    <property type="entry name" value="Beta-grasp_dom_sf"/>
</dbReference>
<dbReference type="Pfam" id="PF04607">
    <property type="entry name" value="RelA_SpoT"/>
    <property type="match status" value="1"/>
</dbReference>
<evidence type="ECO:0000256" key="6">
    <source>
        <dbReference type="RuleBase" id="RU003847"/>
    </source>
</evidence>
<dbReference type="InterPro" id="IPR045600">
    <property type="entry name" value="RelA/SpoT_AH_RIS"/>
</dbReference>
<dbReference type="InterPro" id="IPR043519">
    <property type="entry name" value="NT_sf"/>
</dbReference>
<dbReference type="InterPro" id="IPR004095">
    <property type="entry name" value="TGS"/>
</dbReference>
<dbReference type="InterPro" id="IPR033655">
    <property type="entry name" value="TGS_RelA/SpoT"/>
</dbReference>
<comment type="pathway">
    <text evidence="2">Purine metabolism.</text>
</comment>
<dbReference type="FunFam" id="3.10.20.30:FF:000002">
    <property type="entry name" value="GTP pyrophosphokinase (RelA/SpoT)"/>
    <property type="match status" value="1"/>
</dbReference>
<dbReference type="InterPro" id="IPR007685">
    <property type="entry name" value="RelA_SpoT"/>
</dbReference>
<evidence type="ECO:0000313" key="9">
    <source>
        <dbReference type="EMBL" id="ODJ88647.1"/>
    </source>
</evidence>
<name>A0A7Z1AG74_9GAMM</name>
<evidence type="ECO:0000259" key="8">
    <source>
        <dbReference type="PROSITE" id="PS51880"/>
    </source>
</evidence>
<dbReference type="PROSITE" id="PS51671">
    <property type="entry name" value="ACT"/>
    <property type="match status" value="1"/>
</dbReference>
<dbReference type="Pfam" id="PF13328">
    <property type="entry name" value="HD_4"/>
    <property type="match status" value="1"/>
</dbReference>
<dbReference type="GO" id="GO:0005886">
    <property type="term" value="C:plasma membrane"/>
    <property type="evidence" value="ECO:0007669"/>
    <property type="project" value="TreeGrafter"/>
</dbReference>
<dbReference type="PANTHER" id="PTHR21262:SF31">
    <property type="entry name" value="GTP PYROPHOSPHOKINASE"/>
    <property type="match status" value="1"/>
</dbReference>
<gene>
    <name evidence="9" type="primary">relA</name>
    <name evidence="9" type="ORF">CODIS_11980</name>
</gene>
<dbReference type="PROSITE" id="PS51880">
    <property type="entry name" value="TGS"/>
    <property type="match status" value="1"/>
</dbReference>
<dbReference type="Pfam" id="PF02824">
    <property type="entry name" value="TGS"/>
    <property type="match status" value="1"/>
</dbReference>
<dbReference type="CDD" id="cd01668">
    <property type="entry name" value="TGS_RSH"/>
    <property type="match status" value="1"/>
</dbReference>
<dbReference type="Gene3D" id="3.30.70.260">
    <property type="match status" value="1"/>
</dbReference>
<dbReference type="InterPro" id="IPR004811">
    <property type="entry name" value="RelA/Spo_fam"/>
</dbReference>
<dbReference type="InterPro" id="IPR045865">
    <property type="entry name" value="ACT-like_dom_sf"/>
</dbReference>
<dbReference type="Gene3D" id="1.10.3210.10">
    <property type="entry name" value="Hypothetical protein af1432"/>
    <property type="match status" value="1"/>
</dbReference>
<evidence type="ECO:0000256" key="1">
    <source>
        <dbReference type="ARBA" id="ARBA00019852"/>
    </source>
</evidence>
<dbReference type="GO" id="GO:0042594">
    <property type="term" value="P:response to starvation"/>
    <property type="evidence" value="ECO:0007669"/>
    <property type="project" value="TreeGrafter"/>
</dbReference>
<dbReference type="OrthoDB" id="9805041at2"/>
<dbReference type="GO" id="GO:0008728">
    <property type="term" value="F:GTP diphosphokinase activity"/>
    <property type="evidence" value="ECO:0007669"/>
    <property type="project" value="TreeGrafter"/>
</dbReference>
<accession>A0A7Z1AG74</accession>
<evidence type="ECO:0000313" key="10">
    <source>
        <dbReference type="Proteomes" id="UP000094769"/>
    </source>
</evidence>
<keyword evidence="9" id="KW-0808">Transferase</keyword>
<protein>
    <recommendedName>
        <fullName evidence="1">GTP pyrophosphokinase</fullName>
    </recommendedName>
    <alternativeName>
        <fullName evidence="4">(p)ppGpp synthase</fullName>
    </alternativeName>
    <alternativeName>
        <fullName evidence="3">ATP:GTP 3'-pyrophosphotransferase</fullName>
    </alternativeName>
    <alternativeName>
        <fullName evidence="5">ppGpp synthase I</fullName>
    </alternativeName>
</protein>
<dbReference type="SMART" id="SM00954">
    <property type="entry name" value="RelA_SpoT"/>
    <property type="match status" value="1"/>
</dbReference>
<dbReference type="NCBIfam" id="TIGR00691">
    <property type="entry name" value="spoT_relA"/>
    <property type="match status" value="1"/>
</dbReference>
<reference evidence="9 10" key="1">
    <citation type="submission" date="2016-06" db="EMBL/GenBank/DDBJ databases">
        <title>Genome sequence of endosymbiont of Candidatus Endolucinida thiodiazotropha.</title>
        <authorList>
            <person name="Poehlein A."/>
            <person name="Koenig S."/>
            <person name="Heiden S.E."/>
            <person name="Thuermer A."/>
            <person name="Voget S."/>
            <person name="Daniel R."/>
            <person name="Markert S."/>
            <person name="Gros O."/>
            <person name="Schweder T."/>
        </authorList>
    </citation>
    <scope>NUCLEOTIDE SEQUENCE [LARGE SCALE GENOMIC DNA]</scope>
    <source>
        <strain evidence="9 10">COS</strain>
    </source>
</reference>
<dbReference type="GO" id="GO:0015969">
    <property type="term" value="P:guanosine tetraphosphate metabolic process"/>
    <property type="evidence" value="ECO:0007669"/>
    <property type="project" value="InterPro"/>
</dbReference>
<comment type="caution">
    <text evidence="9">The sequence shown here is derived from an EMBL/GenBank/DDBJ whole genome shotgun (WGS) entry which is preliminary data.</text>
</comment>
<dbReference type="SUPFAM" id="SSF55021">
    <property type="entry name" value="ACT-like"/>
    <property type="match status" value="1"/>
</dbReference>
<evidence type="ECO:0000256" key="3">
    <source>
        <dbReference type="ARBA" id="ARBA00029754"/>
    </source>
</evidence>